<dbReference type="Pfam" id="PF14226">
    <property type="entry name" value="DIOX_N"/>
    <property type="match status" value="1"/>
</dbReference>
<gene>
    <name evidence="2" type="ORF">G7Z17_g104</name>
</gene>
<dbReference type="AlphaFoldDB" id="A0A9P5LGJ5"/>
<name>A0A9P5LGJ5_9HYPO</name>
<dbReference type="EMBL" id="JAANBB010000001">
    <property type="protein sequence ID" value="KAF7558167.1"/>
    <property type="molecule type" value="Genomic_DNA"/>
</dbReference>
<dbReference type="Gene3D" id="2.60.120.330">
    <property type="entry name" value="B-lactam Antibiotic, Isopenicillin N Synthase, Chain"/>
    <property type="match status" value="1"/>
</dbReference>
<dbReference type="SUPFAM" id="SSF51197">
    <property type="entry name" value="Clavaminate synthase-like"/>
    <property type="match status" value="1"/>
</dbReference>
<dbReference type="InterPro" id="IPR026992">
    <property type="entry name" value="DIOX_N"/>
</dbReference>
<sequence>MGILSRHRNCGPTLTQSALADSSLAFFDLPLEEKMALDVRSGGVSWRGYMPLGGEYTHGPTDWKEGLYMGPERADDHPLAGTHYMGGGKAEMLSQLEKSLKNLNLVSADLDDFTDQLLTLSGGIHVSPYESETNPPRNEKETSLLNALIESKNGYDATPYGEDV</sequence>
<reference evidence="2" key="1">
    <citation type="submission" date="2020-03" db="EMBL/GenBank/DDBJ databases">
        <title>Draft Genome Sequence of Cylindrodendrum hubeiense.</title>
        <authorList>
            <person name="Buettner E."/>
            <person name="Kellner H."/>
        </authorList>
    </citation>
    <scope>NUCLEOTIDE SEQUENCE</scope>
    <source>
        <strain evidence="2">IHI 201604</strain>
    </source>
</reference>
<proteinExistence type="predicted"/>
<accession>A0A9P5LGJ5</accession>
<feature type="domain" description="Non-haem dioxygenase N-terminal" evidence="1">
    <location>
        <begin position="17"/>
        <end position="81"/>
    </location>
</feature>
<keyword evidence="3" id="KW-1185">Reference proteome</keyword>
<dbReference type="Proteomes" id="UP000722485">
    <property type="component" value="Unassembled WGS sequence"/>
</dbReference>
<organism evidence="2 3">
    <name type="scientific">Cylindrodendrum hubeiense</name>
    <dbReference type="NCBI Taxonomy" id="595255"/>
    <lineage>
        <taxon>Eukaryota</taxon>
        <taxon>Fungi</taxon>
        <taxon>Dikarya</taxon>
        <taxon>Ascomycota</taxon>
        <taxon>Pezizomycotina</taxon>
        <taxon>Sordariomycetes</taxon>
        <taxon>Hypocreomycetidae</taxon>
        <taxon>Hypocreales</taxon>
        <taxon>Nectriaceae</taxon>
        <taxon>Cylindrodendrum</taxon>
    </lineage>
</organism>
<dbReference type="OrthoDB" id="288590at2759"/>
<dbReference type="InterPro" id="IPR027443">
    <property type="entry name" value="IPNS-like_sf"/>
</dbReference>
<comment type="caution">
    <text evidence="2">The sequence shown here is derived from an EMBL/GenBank/DDBJ whole genome shotgun (WGS) entry which is preliminary data.</text>
</comment>
<evidence type="ECO:0000313" key="2">
    <source>
        <dbReference type="EMBL" id="KAF7558167.1"/>
    </source>
</evidence>
<protein>
    <recommendedName>
        <fullName evidence="1">Non-haem dioxygenase N-terminal domain-containing protein</fullName>
    </recommendedName>
</protein>
<evidence type="ECO:0000313" key="3">
    <source>
        <dbReference type="Proteomes" id="UP000722485"/>
    </source>
</evidence>
<evidence type="ECO:0000259" key="1">
    <source>
        <dbReference type="Pfam" id="PF14226"/>
    </source>
</evidence>